<dbReference type="EMBL" id="JAERQG010000001">
    <property type="protein sequence ID" value="MBL0763637.1"/>
    <property type="molecule type" value="Genomic_DNA"/>
</dbReference>
<dbReference type="AlphaFoldDB" id="A0A937DCX3"/>
<comment type="caution">
    <text evidence="2">The sequence shown here is derived from an EMBL/GenBank/DDBJ whole genome shotgun (WGS) entry which is preliminary data.</text>
</comment>
<dbReference type="Pfam" id="PF09949">
    <property type="entry name" value="APP1_cat"/>
    <property type="match status" value="1"/>
</dbReference>
<accession>A0A937DCX3</accession>
<dbReference type="GO" id="GO:0008195">
    <property type="term" value="F:phosphatidate phosphatase activity"/>
    <property type="evidence" value="ECO:0007669"/>
    <property type="project" value="InterPro"/>
</dbReference>
<evidence type="ECO:0000259" key="1">
    <source>
        <dbReference type="Pfam" id="PF09949"/>
    </source>
</evidence>
<organism evidence="2 3">
    <name type="scientific">Marivirga atlantica</name>
    <dbReference type="NCBI Taxonomy" id="1548457"/>
    <lineage>
        <taxon>Bacteria</taxon>
        <taxon>Pseudomonadati</taxon>
        <taxon>Bacteroidota</taxon>
        <taxon>Cytophagia</taxon>
        <taxon>Cytophagales</taxon>
        <taxon>Marivirgaceae</taxon>
        <taxon>Marivirga</taxon>
    </lineage>
</organism>
<sequence length="306" mass="35594">MNRIYLKGQVLEDRPDFISEADDKKRKNFKVMLARYLSTPLPEEKVDIHLNDETFTVHCDELGYFSKWVTTKSSFEEGWHTARFSICDSEGVEQCSRSGKFLIKNETPQFGVISDIDDTILVSHATQLFRKIRLIMTKNSKTRLPFEGVAEFYQQLSHEGKNPLFYVSSSEWNLYDFLDDFFKVRNIPKGPFLLQEFKSGIKDLLFTGGGSHQHKLQKIRRLMDLYPNMHFILIGDNGQLDPLIYHKALIEFKERIKTVYIRKIKKHDAIDPVVIADFEKYKVPLLLIKDTSEAEAHAKAQGWVHS</sequence>
<proteinExistence type="predicted"/>
<dbReference type="PANTHER" id="PTHR28208:SF3">
    <property type="entry name" value="PHOSPHATIDATE PHOSPHATASE APP1"/>
    <property type="match status" value="1"/>
</dbReference>
<name>A0A937DCX3_9BACT</name>
<keyword evidence="3" id="KW-1185">Reference proteome</keyword>
<dbReference type="PANTHER" id="PTHR28208">
    <property type="entry name" value="PHOSPHATIDATE PHOSPHATASE APP1"/>
    <property type="match status" value="1"/>
</dbReference>
<evidence type="ECO:0000313" key="2">
    <source>
        <dbReference type="EMBL" id="MBL0763637.1"/>
    </source>
</evidence>
<reference evidence="2" key="1">
    <citation type="submission" date="2021-01" db="EMBL/GenBank/DDBJ databases">
        <title>Marivirga sp. nov., isolated from intertidal surface sediments.</title>
        <authorList>
            <person name="Zhang M."/>
        </authorList>
    </citation>
    <scope>NUCLEOTIDE SEQUENCE</scope>
    <source>
        <strain evidence="2">SM1354</strain>
    </source>
</reference>
<evidence type="ECO:0000313" key="3">
    <source>
        <dbReference type="Proteomes" id="UP000642920"/>
    </source>
</evidence>
<dbReference type="InterPro" id="IPR052935">
    <property type="entry name" value="Mg2+_PAP"/>
</dbReference>
<dbReference type="InterPro" id="IPR019236">
    <property type="entry name" value="APP1_cat"/>
</dbReference>
<dbReference type="RefSeq" id="WP_201916460.1">
    <property type="nucleotide sequence ID" value="NZ_JAERQG010000001.1"/>
</dbReference>
<protein>
    <submittedName>
        <fullName evidence="2">DUF2183 domain-containing protein</fullName>
    </submittedName>
</protein>
<gene>
    <name evidence="2" type="ORF">JKP34_00140</name>
</gene>
<feature type="domain" description="Phosphatidate phosphatase APP1 catalytic" evidence="1">
    <location>
        <begin position="110"/>
        <end position="263"/>
    </location>
</feature>
<dbReference type="Proteomes" id="UP000642920">
    <property type="component" value="Unassembled WGS sequence"/>
</dbReference>